<sequence length="144" mass="17006">MSRIILAKWKRELPIPLRSQAGAWERAFLFTFFFIGILYFGICFVFRASCFVFCIFYLVLVWFWLCQSGFYKGCFIMITDTEIRIKGIKALTESLGDVEADRFISLIQRKLFDYTKWRQGMDEESSIEEISKRAMAVSNKNTRQ</sequence>
<name>Q1Q4A1_KUEST</name>
<accession>Q1Q4A1</accession>
<evidence type="ECO:0000313" key="2">
    <source>
        <dbReference type="EMBL" id="CAJ74839.1"/>
    </source>
</evidence>
<feature type="transmembrane region" description="Helical" evidence="1">
    <location>
        <begin position="21"/>
        <end position="40"/>
    </location>
</feature>
<evidence type="ECO:0000256" key="1">
    <source>
        <dbReference type="SAM" id="Phobius"/>
    </source>
</evidence>
<reference evidence="2" key="1">
    <citation type="journal article" date="2006" name="Nature">
        <title>Deciphering the evolution and metabolism of an anammox bacterium from a community genome.</title>
        <authorList>
            <person name="Strous M."/>
            <person name="Pelletier E."/>
            <person name="Mangenot S."/>
            <person name="Rattei T."/>
            <person name="Lehner A."/>
            <person name="Taylor M.W."/>
            <person name="Horn M."/>
            <person name="Daims H."/>
            <person name="Bartol-Mavel D."/>
            <person name="Wincker P."/>
            <person name="Barbe V."/>
            <person name="Fonknechten N."/>
            <person name="Vallenet D."/>
            <person name="Segurens B."/>
            <person name="Schenowitz-Truong C."/>
            <person name="Medigue C."/>
            <person name="Collingro A."/>
            <person name="Snel B."/>
            <person name="Dutilh B.E."/>
            <person name="OpDenCamp H.J.M."/>
            <person name="vanDerDrift C."/>
            <person name="Cirpus I."/>
            <person name="vanDePas-Schoonen K.T."/>
            <person name="Harhangi H.R."/>
            <person name="vanNiftrik L."/>
            <person name="Schmid M."/>
            <person name="Keltjens J."/>
            <person name="vanDeVossenberg J."/>
            <person name="Kartal B."/>
            <person name="Meier H."/>
            <person name="Frishman D."/>
            <person name="Huynen M.A."/>
            <person name="Mewes H."/>
            <person name="Weissenbach J."/>
            <person name="Jetten M.S.M."/>
            <person name="Wagner M."/>
            <person name="LePaslier D."/>
        </authorList>
    </citation>
    <scope>NUCLEOTIDE SEQUENCE</scope>
</reference>
<gene>
    <name evidence="2" type="ORF">kuste4077</name>
</gene>
<keyword evidence="1" id="KW-0812">Transmembrane</keyword>
<keyword evidence="1" id="KW-0472">Membrane</keyword>
<organism evidence="2">
    <name type="scientific">Kuenenia stuttgartiensis</name>
    <dbReference type="NCBI Taxonomy" id="174633"/>
    <lineage>
        <taxon>Bacteria</taxon>
        <taxon>Pseudomonadati</taxon>
        <taxon>Planctomycetota</taxon>
        <taxon>Candidatus Brocadiia</taxon>
        <taxon>Candidatus Brocadiales</taxon>
        <taxon>Candidatus Brocadiaceae</taxon>
        <taxon>Candidatus Kuenenia</taxon>
    </lineage>
</organism>
<dbReference type="AlphaFoldDB" id="Q1Q4A1"/>
<protein>
    <submittedName>
        <fullName evidence="2">Uncharacterized protein</fullName>
    </submittedName>
</protein>
<feature type="transmembrane region" description="Helical" evidence="1">
    <location>
        <begin position="46"/>
        <end position="65"/>
    </location>
</feature>
<reference evidence="2" key="2">
    <citation type="submission" date="2006-01" db="EMBL/GenBank/DDBJ databases">
        <authorList>
            <person name="Genoscope"/>
        </authorList>
    </citation>
    <scope>NUCLEOTIDE SEQUENCE</scope>
</reference>
<dbReference type="EMBL" id="CT573071">
    <property type="protein sequence ID" value="CAJ74839.1"/>
    <property type="molecule type" value="Genomic_DNA"/>
</dbReference>
<proteinExistence type="predicted"/>
<keyword evidence="1" id="KW-1133">Transmembrane helix</keyword>